<accession>A0AAN7ZAI5</accession>
<protein>
    <recommendedName>
        <fullName evidence="3">Zn(2)-C6 fungal-type domain-containing protein</fullName>
    </recommendedName>
</protein>
<feature type="region of interest" description="Disordered" evidence="2">
    <location>
        <begin position="61"/>
        <end position="94"/>
    </location>
</feature>
<dbReference type="InterPro" id="IPR053157">
    <property type="entry name" value="Sterol_Uptake_Regulator"/>
</dbReference>
<evidence type="ECO:0000313" key="4">
    <source>
        <dbReference type="EMBL" id="KAK5636517.1"/>
    </source>
</evidence>
<keyword evidence="5" id="KW-1185">Reference proteome</keyword>
<evidence type="ECO:0000259" key="3">
    <source>
        <dbReference type="PROSITE" id="PS50048"/>
    </source>
</evidence>
<evidence type="ECO:0000256" key="2">
    <source>
        <dbReference type="SAM" id="MobiDB-lite"/>
    </source>
</evidence>
<keyword evidence="1" id="KW-0539">Nucleus</keyword>
<dbReference type="PANTHER" id="PTHR47784:SF5">
    <property type="entry name" value="STEROL UPTAKE CONTROL PROTEIN 2"/>
    <property type="match status" value="1"/>
</dbReference>
<dbReference type="Proteomes" id="UP001305414">
    <property type="component" value="Unassembled WGS sequence"/>
</dbReference>
<sequence length="624" mass="70182">MVLAEALMELPIEVSQNVTNLTTGCAAIPSDMDEGDLNCDIEQNASMNVDVTGFLASDIDSMPPESSSDAVASGPVTDDTGARAQRRYLPKRPHRKSRAGCKQCKKRKVKCDEAKPSCKACTLRKESCVYPNAPPPATSSTATCLPICATDPPEAWDQSVNGTDEAEDIENIDASTLRSIMIPVISEPIFIPEQAVDHIDMKMLWFYTAHSYHNFSINAGRSPLVDYALKVKVVEYAFRSPFLMETVKALSALDLRNLGQPIPTQKLVSYQARAFEGYRSAIETADPKDYPALLACSLFMVAMSSQSFHDPNARRLFIVEWIALWRGIGLIVDLITPRAFKESGLSALFYRPPIDMEKTVQYIPNNLLFMVTSIRDGDADYNHQKDYYEFLRCLGSLYRELIEHGFGPVLDLRIITFFSFCPRVLLPLAQQHRPRMLVIIAYWICFVRILRNPRWWFTGQERQAEQIFEEVGDEWEHLLRVPKMVMQTEDRVQRARLIIDNHNWTPSELDLYHKHRDPRTQNELKLITNDGAEVEIADGHWRLKTSQITWQPPHLLEPDADSDHPSQTLLLGSTLLYNSVPQKKPVSEHLPVSAPSPSPSSESSTPGLSPSVSASKSPSPRPGD</sequence>
<dbReference type="EMBL" id="JAWHQM010000071">
    <property type="protein sequence ID" value="KAK5636517.1"/>
    <property type="molecule type" value="Genomic_DNA"/>
</dbReference>
<dbReference type="Pfam" id="PF00172">
    <property type="entry name" value="Zn_clus"/>
    <property type="match status" value="1"/>
</dbReference>
<dbReference type="SMART" id="SM00066">
    <property type="entry name" value="GAL4"/>
    <property type="match status" value="1"/>
</dbReference>
<feature type="domain" description="Zn(2)-C6 fungal-type" evidence="3">
    <location>
        <begin position="100"/>
        <end position="130"/>
    </location>
</feature>
<dbReference type="InterPro" id="IPR001138">
    <property type="entry name" value="Zn2Cys6_DnaBD"/>
</dbReference>
<dbReference type="GO" id="GO:0001228">
    <property type="term" value="F:DNA-binding transcription activator activity, RNA polymerase II-specific"/>
    <property type="evidence" value="ECO:0007669"/>
    <property type="project" value="TreeGrafter"/>
</dbReference>
<dbReference type="PANTHER" id="PTHR47784">
    <property type="entry name" value="STEROL UPTAKE CONTROL PROTEIN 2"/>
    <property type="match status" value="1"/>
</dbReference>
<comment type="caution">
    <text evidence="4">The sequence shown here is derived from an EMBL/GenBank/DDBJ whole genome shotgun (WGS) entry which is preliminary data.</text>
</comment>
<proteinExistence type="predicted"/>
<dbReference type="GO" id="GO:0008270">
    <property type="term" value="F:zinc ion binding"/>
    <property type="evidence" value="ECO:0007669"/>
    <property type="project" value="InterPro"/>
</dbReference>
<evidence type="ECO:0000313" key="5">
    <source>
        <dbReference type="Proteomes" id="UP001305414"/>
    </source>
</evidence>
<dbReference type="InterPro" id="IPR036864">
    <property type="entry name" value="Zn2-C6_fun-type_DNA-bd_sf"/>
</dbReference>
<evidence type="ECO:0000256" key="1">
    <source>
        <dbReference type="ARBA" id="ARBA00023242"/>
    </source>
</evidence>
<dbReference type="AlphaFoldDB" id="A0AAN7ZAI5"/>
<dbReference type="PROSITE" id="PS50048">
    <property type="entry name" value="ZN2_CY6_FUNGAL_2"/>
    <property type="match status" value="1"/>
</dbReference>
<dbReference type="Gene3D" id="4.10.240.10">
    <property type="entry name" value="Zn(2)-C6 fungal-type DNA-binding domain"/>
    <property type="match status" value="1"/>
</dbReference>
<gene>
    <name evidence="4" type="ORF">RRF57_012229</name>
</gene>
<reference evidence="4 5" key="1">
    <citation type="submission" date="2023-10" db="EMBL/GenBank/DDBJ databases">
        <title>Draft genome sequence of Xylaria bambusicola isolate GMP-LS, the root and basal stem rot pathogen of sugarcane in Indonesia.</title>
        <authorList>
            <person name="Selvaraj P."/>
            <person name="Muralishankar V."/>
            <person name="Muruganantham S."/>
            <person name="Sp S."/>
            <person name="Haryani S."/>
            <person name="Lau K.J.X."/>
            <person name="Naqvi N.I."/>
        </authorList>
    </citation>
    <scope>NUCLEOTIDE SEQUENCE [LARGE SCALE GENOMIC DNA]</scope>
    <source>
        <strain evidence="4">GMP-LS</strain>
    </source>
</reference>
<feature type="compositionally biased region" description="Low complexity" evidence="2">
    <location>
        <begin position="590"/>
        <end position="618"/>
    </location>
</feature>
<dbReference type="SUPFAM" id="SSF57701">
    <property type="entry name" value="Zn2/Cys6 DNA-binding domain"/>
    <property type="match status" value="1"/>
</dbReference>
<feature type="compositionally biased region" description="Basic residues" evidence="2">
    <location>
        <begin position="84"/>
        <end position="94"/>
    </location>
</feature>
<dbReference type="CDD" id="cd00067">
    <property type="entry name" value="GAL4"/>
    <property type="match status" value="1"/>
</dbReference>
<name>A0AAN7ZAI5_9PEZI</name>
<feature type="region of interest" description="Disordered" evidence="2">
    <location>
        <begin position="582"/>
        <end position="624"/>
    </location>
</feature>
<organism evidence="4 5">
    <name type="scientific">Xylaria bambusicola</name>
    <dbReference type="NCBI Taxonomy" id="326684"/>
    <lineage>
        <taxon>Eukaryota</taxon>
        <taxon>Fungi</taxon>
        <taxon>Dikarya</taxon>
        <taxon>Ascomycota</taxon>
        <taxon>Pezizomycotina</taxon>
        <taxon>Sordariomycetes</taxon>
        <taxon>Xylariomycetidae</taxon>
        <taxon>Xylariales</taxon>
        <taxon>Xylariaceae</taxon>
        <taxon>Xylaria</taxon>
    </lineage>
</organism>
<dbReference type="PROSITE" id="PS00463">
    <property type="entry name" value="ZN2_CY6_FUNGAL_1"/>
    <property type="match status" value="1"/>
</dbReference>